<dbReference type="EMBL" id="WNJQ01000026">
    <property type="protein sequence ID" value="MBC9826434.1"/>
    <property type="molecule type" value="Genomic_DNA"/>
</dbReference>
<sequence length="115" mass="14033">MKKTGIQKLEKKVEIRTELLIELMEYVELKLIEEGKDTSRIDGILTNLREEAAVQKQINLEARIARKLYMKEYRKKNKEKIKQLNKEYREKNPEKMKQYGKEYREKKKMERIDLK</sequence>
<organism evidence="2 3">
    <name type="scientific">Carnobacterium inhibens</name>
    <dbReference type="NCBI Taxonomy" id="147709"/>
    <lineage>
        <taxon>Bacteria</taxon>
        <taxon>Bacillati</taxon>
        <taxon>Bacillota</taxon>
        <taxon>Bacilli</taxon>
        <taxon>Lactobacillales</taxon>
        <taxon>Carnobacteriaceae</taxon>
        <taxon>Carnobacterium</taxon>
    </lineage>
</organism>
<gene>
    <name evidence="2" type="ORF">GLO26_11735</name>
</gene>
<evidence type="ECO:0000313" key="3">
    <source>
        <dbReference type="Proteomes" id="UP000638836"/>
    </source>
</evidence>
<proteinExistence type="predicted"/>
<keyword evidence="3" id="KW-1185">Reference proteome</keyword>
<reference evidence="2 3" key="1">
    <citation type="journal article" date="2020" name="Microorganisms">
        <title>New Insight into Antimicrobial Compounds from Food and Marine-Sourced Carnobacterium Species through Phenotype and Genome Analyses.</title>
        <authorList>
            <person name="Begrem S."/>
            <person name="Ivaniuk F."/>
            <person name="Gigout-Chevalier F."/>
            <person name="Kolypczuk L."/>
            <person name="Bonnetot S."/>
            <person name="Leroi F."/>
            <person name="Grovel O."/>
            <person name="Delbarre-Ladrat C."/>
            <person name="Passerini D."/>
        </authorList>
    </citation>
    <scope>NUCLEOTIDE SEQUENCE [LARGE SCALE GENOMIC DNA]</scope>
    <source>
        <strain evidence="2 3">MIP2551</strain>
    </source>
</reference>
<protein>
    <submittedName>
        <fullName evidence="2">Uncharacterized protein</fullName>
    </submittedName>
</protein>
<comment type="caution">
    <text evidence="2">The sequence shown here is derived from an EMBL/GenBank/DDBJ whole genome shotgun (WGS) entry which is preliminary data.</text>
</comment>
<dbReference type="Proteomes" id="UP000638836">
    <property type="component" value="Unassembled WGS sequence"/>
</dbReference>
<dbReference type="RefSeq" id="WP_187949253.1">
    <property type="nucleotide sequence ID" value="NZ_WNJQ01000026.1"/>
</dbReference>
<name>A0ABR7TGV3_9LACT</name>
<evidence type="ECO:0000313" key="2">
    <source>
        <dbReference type="EMBL" id="MBC9826434.1"/>
    </source>
</evidence>
<accession>A0ABR7TGV3</accession>
<evidence type="ECO:0000256" key="1">
    <source>
        <dbReference type="SAM" id="MobiDB-lite"/>
    </source>
</evidence>
<feature type="region of interest" description="Disordered" evidence="1">
    <location>
        <begin position="84"/>
        <end position="115"/>
    </location>
</feature>